<name>A0ABP7PX16_9SPHI</name>
<evidence type="ECO:0000259" key="1">
    <source>
        <dbReference type="Pfam" id="PF09413"/>
    </source>
</evidence>
<dbReference type="RefSeq" id="WP_259096472.1">
    <property type="nucleotide sequence ID" value="NZ_BAAAZC010000017.1"/>
</dbReference>
<dbReference type="InterPro" id="IPR018551">
    <property type="entry name" value="DUF2007"/>
</dbReference>
<feature type="domain" description="DUF2007" evidence="1">
    <location>
        <begin position="17"/>
        <end position="75"/>
    </location>
</feature>
<dbReference type="SUPFAM" id="SSF54913">
    <property type="entry name" value="GlnB-like"/>
    <property type="match status" value="1"/>
</dbReference>
<dbReference type="Proteomes" id="UP001500742">
    <property type="component" value="Unassembled WGS sequence"/>
</dbReference>
<keyword evidence="3" id="KW-1185">Reference proteome</keyword>
<protein>
    <recommendedName>
        <fullName evidence="1">DUF2007 domain-containing protein</fullName>
    </recommendedName>
</protein>
<dbReference type="Gene3D" id="3.30.70.790">
    <property type="entry name" value="UreE, C-terminal domain"/>
    <property type="match status" value="1"/>
</dbReference>
<evidence type="ECO:0000313" key="3">
    <source>
        <dbReference type="Proteomes" id="UP001500742"/>
    </source>
</evidence>
<accession>A0ABP7PX16</accession>
<dbReference type="Pfam" id="PF09413">
    <property type="entry name" value="DUF2007"/>
    <property type="match status" value="1"/>
</dbReference>
<reference evidence="3" key="1">
    <citation type="journal article" date="2019" name="Int. J. Syst. Evol. Microbiol.">
        <title>The Global Catalogue of Microorganisms (GCM) 10K type strain sequencing project: providing services to taxonomists for standard genome sequencing and annotation.</title>
        <authorList>
            <consortium name="The Broad Institute Genomics Platform"/>
            <consortium name="The Broad Institute Genome Sequencing Center for Infectious Disease"/>
            <person name="Wu L."/>
            <person name="Ma J."/>
        </authorList>
    </citation>
    <scope>NUCLEOTIDE SEQUENCE [LARGE SCALE GENOMIC DNA]</scope>
    <source>
        <strain evidence="3">JCM 16601</strain>
    </source>
</reference>
<organism evidence="2 3">
    <name type="scientific">Mucilaginibacter dorajii</name>
    <dbReference type="NCBI Taxonomy" id="692994"/>
    <lineage>
        <taxon>Bacteria</taxon>
        <taxon>Pseudomonadati</taxon>
        <taxon>Bacteroidota</taxon>
        <taxon>Sphingobacteriia</taxon>
        <taxon>Sphingobacteriales</taxon>
        <taxon>Sphingobacteriaceae</taxon>
        <taxon>Mucilaginibacter</taxon>
    </lineage>
</organism>
<comment type="caution">
    <text evidence="2">The sequence shown here is derived from an EMBL/GenBank/DDBJ whole genome shotgun (WGS) entry which is preliminary data.</text>
</comment>
<dbReference type="InterPro" id="IPR011322">
    <property type="entry name" value="N-reg_PII-like_a/b"/>
</dbReference>
<evidence type="ECO:0000313" key="2">
    <source>
        <dbReference type="EMBL" id="GAA3972600.1"/>
    </source>
</evidence>
<sequence>MANQSEEKIITFENYYDVMLAHIVRTKLEDNGIPCFISDENTIAANPIYNQAIGGIKLKIFERDLERCRQIMAEEGDMHNLDHIEIDEETNNAVICTYCASTNIGSTDTGKFASILSAVFPFYNNKAWHCFNCQQDFE</sequence>
<dbReference type="EMBL" id="BAAAZC010000017">
    <property type="protein sequence ID" value="GAA3972600.1"/>
    <property type="molecule type" value="Genomic_DNA"/>
</dbReference>
<gene>
    <name evidence="2" type="ORF">GCM10022210_23030</name>
</gene>
<proteinExistence type="predicted"/>